<accession>A0A979G495</accession>
<dbReference type="EMBL" id="CP001699">
    <property type="protein sequence ID" value="ACU60368.1"/>
    <property type="molecule type" value="Genomic_DNA"/>
</dbReference>
<evidence type="ECO:0000313" key="2">
    <source>
        <dbReference type="Proteomes" id="UP000002215"/>
    </source>
</evidence>
<gene>
    <name evidence="1" type="ordered locus">Cpin_2889</name>
</gene>
<protein>
    <submittedName>
        <fullName evidence="1">Uncharacterized protein</fullName>
    </submittedName>
</protein>
<name>A0A979G495_CHIPD</name>
<dbReference type="KEGG" id="cpi:Cpin_2889"/>
<dbReference type="AlphaFoldDB" id="A0A979G495"/>
<dbReference type="RefSeq" id="WP_012790544.1">
    <property type="nucleotide sequence ID" value="NC_013132.1"/>
</dbReference>
<proteinExistence type="predicted"/>
<sequence length="324" mass="37167">MKHLIILVLSGLIFFSNLTLKSQALIHYSKTIKPDYCLKDSIDVKDVIGRPVKIWHEGGVFSTLDMSKKIKWPSEEIRKRGGQSGWGTFEPKAGDTGIVTHIFTEKSGVNKYIYLLKIQGNYVPVACSYITSVDLLDSHKQYEQDWINDSINNVNYAAGCKFKIRNVNNSWSRAGLNNIDKQSEDFACSLIKKGIDTIMLCKYIFDNGSLPGEKGFILWIDNGQGYVKSYFNNASHEPTNNKAMSFDSRDLIDYFFINRLDTVTSTPKSEIWISHSLGYSIQLYVPGFFYRERLTDFIIKQDTTHPKSIWWNMISEKLMTLKQE</sequence>
<dbReference type="Proteomes" id="UP000002215">
    <property type="component" value="Chromosome"/>
</dbReference>
<reference evidence="2" key="1">
    <citation type="submission" date="2009-08" db="EMBL/GenBank/DDBJ databases">
        <title>The complete genome of Chitinophaga pinensis DSM 2588.</title>
        <authorList>
            <consortium name="US DOE Joint Genome Institute (JGI-PGF)"/>
            <person name="Lucas S."/>
            <person name="Copeland A."/>
            <person name="Lapidus A."/>
            <person name="Glavina del Rio T."/>
            <person name="Dalin E."/>
            <person name="Tice H."/>
            <person name="Bruce D."/>
            <person name="Goodwin L."/>
            <person name="Pitluck S."/>
            <person name="Kyrpides N."/>
            <person name="Mavromatis K."/>
            <person name="Ivanova N."/>
            <person name="Mikhailova N."/>
            <person name="Sims D."/>
            <person name="Meinche L."/>
            <person name="Brettin T."/>
            <person name="Detter J.C."/>
            <person name="Han C."/>
            <person name="Larimer F."/>
            <person name="Land M."/>
            <person name="Hauser L."/>
            <person name="Markowitz V."/>
            <person name="Cheng J.-F."/>
            <person name="Hugenholtz P."/>
            <person name="Woyke T."/>
            <person name="Wu D."/>
            <person name="Spring S."/>
            <person name="Klenk H.-P."/>
            <person name="Eisen J.A."/>
        </authorList>
    </citation>
    <scope>NUCLEOTIDE SEQUENCE [LARGE SCALE GENOMIC DNA]</scope>
    <source>
        <strain evidence="2">ATCC 43595 / DSM 2588 / LMG 13176 / NBRC 15968 / NCIMB 11800 / UQM 2034</strain>
    </source>
</reference>
<evidence type="ECO:0000313" key="1">
    <source>
        <dbReference type="EMBL" id="ACU60368.1"/>
    </source>
</evidence>
<dbReference type="OrthoDB" id="1495312at2"/>
<organism evidence="1 2">
    <name type="scientific">Chitinophaga pinensis (strain ATCC 43595 / DSM 2588 / LMG 13176 / NBRC 15968 / NCIMB 11800 / UQM 2034)</name>
    <dbReference type="NCBI Taxonomy" id="485918"/>
    <lineage>
        <taxon>Bacteria</taxon>
        <taxon>Pseudomonadati</taxon>
        <taxon>Bacteroidota</taxon>
        <taxon>Chitinophagia</taxon>
        <taxon>Chitinophagales</taxon>
        <taxon>Chitinophagaceae</taxon>
        <taxon>Chitinophaga</taxon>
    </lineage>
</organism>
<reference evidence="1 2" key="2">
    <citation type="journal article" date="2010" name="Stand. Genomic Sci.">
        <title>Complete genome sequence of Chitinophaga pinensis type strain (UQM 2034).</title>
        <authorList>
            <person name="Glavina Del Rio T."/>
            <person name="Abt B."/>
            <person name="Spring S."/>
            <person name="Lapidus A."/>
            <person name="Nolan M."/>
            <person name="Tice H."/>
            <person name="Copeland A."/>
            <person name="Cheng J.F."/>
            <person name="Chen F."/>
            <person name="Bruce D."/>
            <person name="Goodwin L."/>
            <person name="Pitluck S."/>
            <person name="Ivanova N."/>
            <person name="Mavromatis K."/>
            <person name="Mikhailova N."/>
            <person name="Pati A."/>
            <person name="Chen A."/>
            <person name="Palaniappan K."/>
            <person name="Land M."/>
            <person name="Hauser L."/>
            <person name="Chang Y.J."/>
            <person name="Jeffries C.D."/>
            <person name="Chain P."/>
            <person name="Saunders E."/>
            <person name="Detter J.C."/>
            <person name="Brettin T."/>
            <person name="Rohde M."/>
            <person name="Goker M."/>
            <person name="Bristow J."/>
            <person name="Eisen J.A."/>
            <person name="Markowitz V."/>
            <person name="Hugenholtz P."/>
            <person name="Kyrpides N.C."/>
            <person name="Klenk H.P."/>
            <person name="Lucas S."/>
        </authorList>
    </citation>
    <scope>NUCLEOTIDE SEQUENCE [LARGE SCALE GENOMIC DNA]</scope>
    <source>
        <strain evidence="2">ATCC 43595 / DSM 2588 / LMG 13176 / NBRC 15968 / NCIMB 11800 / UQM 2034</strain>
    </source>
</reference>